<protein>
    <recommendedName>
        <fullName evidence="4">Secretion system C-terminal sorting domain-containing protein</fullName>
    </recommendedName>
</protein>
<keyword evidence="1" id="KW-0732">Signal</keyword>
<reference evidence="2 3" key="1">
    <citation type="submission" date="2018-06" db="EMBL/GenBank/DDBJ databases">
        <title>Chryseolinea flavus sp. nov., a member of the phylum Bacteroidetes isolated from soil.</title>
        <authorList>
            <person name="Li Y."/>
            <person name="Wang J."/>
        </authorList>
    </citation>
    <scope>NUCLEOTIDE SEQUENCE [LARGE SCALE GENOMIC DNA]</scope>
    <source>
        <strain evidence="2 3">SDU1-6</strain>
    </source>
</reference>
<organism evidence="2 3">
    <name type="scientific">Pseudochryseolinea flava</name>
    <dbReference type="NCBI Taxonomy" id="2059302"/>
    <lineage>
        <taxon>Bacteria</taxon>
        <taxon>Pseudomonadati</taxon>
        <taxon>Bacteroidota</taxon>
        <taxon>Cytophagia</taxon>
        <taxon>Cytophagales</taxon>
        <taxon>Fulvivirgaceae</taxon>
        <taxon>Pseudochryseolinea</taxon>
    </lineage>
</organism>
<sequence>MIPKESTMKTLINILAIFFLFLSTHALANDREESDYEKERQRNLFVMKAEKKFRGARVEVLSANGNVITSGNLEKRKVVIDFNAVKFGTYTIRVSKGDETKEFHFVKR</sequence>
<evidence type="ECO:0000256" key="1">
    <source>
        <dbReference type="SAM" id="SignalP"/>
    </source>
</evidence>
<gene>
    <name evidence="2" type="ORF">DQQ10_01640</name>
</gene>
<comment type="caution">
    <text evidence="2">The sequence shown here is derived from an EMBL/GenBank/DDBJ whole genome shotgun (WGS) entry which is preliminary data.</text>
</comment>
<dbReference type="Proteomes" id="UP000251889">
    <property type="component" value="Unassembled WGS sequence"/>
</dbReference>
<evidence type="ECO:0000313" key="2">
    <source>
        <dbReference type="EMBL" id="RAW02838.1"/>
    </source>
</evidence>
<dbReference type="EMBL" id="QMFY01000001">
    <property type="protein sequence ID" value="RAW02838.1"/>
    <property type="molecule type" value="Genomic_DNA"/>
</dbReference>
<feature type="signal peptide" evidence="1">
    <location>
        <begin position="1"/>
        <end position="28"/>
    </location>
</feature>
<evidence type="ECO:0008006" key="4">
    <source>
        <dbReference type="Google" id="ProtNLM"/>
    </source>
</evidence>
<evidence type="ECO:0000313" key="3">
    <source>
        <dbReference type="Proteomes" id="UP000251889"/>
    </source>
</evidence>
<keyword evidence="3" id="KW-1185">Reference proteome</keyword>
<name>A0A364YAE3_9BACT</name>
<feature type="chain" id="PRO_5016935217" description="Secretion system C-terminal sorting domain-containing protein" evidence="1">
    <location>
        <begin position="29"/>
        <end position="108"/>
    </location>
</feature>
<accession>A0A364YAE3</accession>
<dbReference type="AlphaFoldDB" id="A0A364YAE3"/>
<proteinExistence type="predicted"/>